<dbReference type="InterPro" id="IPR051781">
    <property type="entry name" value="Metallo-dep_Hydrolase"/>
</dbReference>
<dbReference type="InterPro" id="IPR011059">
    <property type="entry name" value="Metal-dep_hydrolase_composite"/>
</dbReference>
<dbReference type="InterPro" id="IPR032466">
    <property type="entry name" value="Metal_Hydrolase"/>
</dbReference>
<protein>
    <recommendedName>
        <fullName evidence="1">Amidohydrolase-related domain-containing protein</fullName>
    </recommendedName>
</protein>
<gene>
    <name evidence="2" type="ORF">S03H2_39056</name>
</gene>
<dbReference type="PANTHER" id="PTHR43135:SF3">
    <property type="entry name" value="ALPHA-D-RIBOSE 1-METHYLPHOSPHONATE 5-TRIPHOSPHATE DIPHOSPHATASE"/>
    <property type="match status" value="1"/>
</dbReference>
<comment type="caution">
    <text evidence="2">The sequence shown here is derived from an EMBL/GenBank/DDBJ whole genome shotgun (WGS) entry which is preliminary data.</text>
</comment>
<dbReference type="PANTHER" id="PTHR43135">
    <property type="entry name" value="ALPHA-D-RIBOSE 1-METHYLPHOSPHONATE 5-TRIPHOSPHATE DIPHOSPHATASE"/>
    <property type="match status" value="1"/>
</dbReference>
<feature type="non-terminal residue" evidence="2">
    <location>
        <position position="251"/>
    </location>
</feature>
<evidence type="ECO:0000259" key="1">
    <source>
        <dbReference type="Pfam" id="PF01979"/>
    </source>
</evidence>
<organism evidence="2">
    <name type="scientific">marine sediment metagenome</name>
    <dbReference type="NCBI Taxonomy" id="412755"/>
    <lineage>
        <taxon>unclassified sequences</taxon>
        <taxon>metagenomes</taxon>
        <taxon>ecological metagenomes</taxon>
    </lineage>
</organism>
<dbReference type="Pfam" id="PF01979">
    <property type="entry name" value="Amidohydro_1"/>
    <property type="match status" value="1"/>
</dbReference>
<reference evidence="2" key="1">
    <citation type="journal article" date="2014" name="Front. Microbiol.">
        <title>High frequency of phylogenetically diverse reductive dehalogenase-homologous genes in deep subseafloor sedimentary metagenomes.</title>
        <authorList>
            <person name="Kawai M."/>
            <person name="Futagami T."/>
            <person name="Toyoda A."/>
            <person name="Takaki Y."/>
            <person name="Nishi S."/>
            <person name="Hori S."/>
            <person name="Arai W."/>
            <person name="Tsubouchi T."/>
            <person name="Morono Y."/>
            <person name="Uchiyama I."/>
            <person name="Ito T."/>
            <person name="Fujiyama A."/>
            <person name="Inagaki F."/>
            <person name="Takami H."/>
        </authorList>
    </citation>
    <scope>NUCLEOTIDE SEQUENCE</scope>
    <source>
        <strain evidence="2">Expedition CK06-06</strain>
    </source>
</reference>
<dbReference type="InterPro" id="IPR006680">
    <property type="entry name" value="Amidohydro-rel"/>
</dbReference>
<dbReference type="SUPFAM" id="SSF51556">
    <property type="entry name" value="Metallo-dependent hydrolases"/>
    <property type="match status" value="1"/>
</dbReference>
<evidence type="ECO:0000313" key="2">
    <source>
        <dbReference type="EMBL" id="GAH47576.1"/>
    </source>
</evidence>
<dbReference type="EMBL" id="BARU01024115">
    <property type="protein sequence ID" value="GAH47576.1"/>
    <property type="molecule type" value="Genomic_DNA"/>
</dbReference>
<dbReference type="SUPFAM" id="SSF51338">
    <property type="entry name" value="Composite domain of metallo-dependent hydrolases"/>
    <property type="match status" value="1"/>
</dbReference>
<dbReference type="GO" id="GO:0016810">
    <property type="term" value="F:hydrolase activity, acting on carbon-nitrogen (but not peptide) bonds"/>
    <property type="evidence" value="ECO:0007669"/>
    <property type="project" value="InterPro"/>
</dbReference>
<dbReference type="Gene3D" id="3.20.20.140">
    <property type="entry name" value="Metal-dependent hydrolases"/>
    <property type="match status" value="1"/>
</dbReference>
<feature type="domain" description="Amidohydrolase-related" evidence="1">
    <location>
        <begin position="8"/>
        <end position="250"/>
    </location>
</feature>
<dbReference type="AlphaFoldDB" id="X1FPI6"/>
<proteinExistence type="predicted"/>
<name>X1FPI6_9ZZZZ</name>
<accession>X1FPI6</accession>
<sequence length="251" mass="27036">MGDGLLCDGVDECIKATRYALREGADFIKVMTTGGVLSERDKPADIQFNLDEIKAIVQTAAQVGAFVTAHCQNAKGAKNSILCGIKTIDHAAEVDDEVLELAKENDVIFVSTLAIARRMIDHGAEAGVPSWAMEKAKTRWGLLCESHKKIHEAGAIFAAATDYFGSPLTPFGTNAIELELLVNCCDFTPMNAIVAATKYGAMACFMGDKTGTIEPGKFADIIVVDGNPLVDIRILQNLEKIKMVMLEGKVR</sequence>